<gene>
    <name evidence="6" type="ORF">H6H00_24265</name>
</gene>
<dbReference type="PANTHER" id="PTHR34220:SF7">
    <property type="entry name" value="SENSOR HISTIDINE KINASE YPDA"/>
    <property type="match status" value="1"/>
</dbReference>
<dbReference type="GO" id="GO:0005524">
    <property type="term" value="F:ATP binding"/>
    <property type="evidence" value="ECO:0007669"/>
    <property type="project" value="InterPro"/>
</dbReference>
<name>A0A7G7MEM8_9PSEU</name>
<evidence type="ECO:0000259" key="5">
    <source>
        <dbReference type="PROSITE" id="PS50160"/>
    </source>
</evidence>
<keyword evidence="6" id="KW-0418">Kinase</keyword>
<dbReference type="SUPFAM" id="SSF50249">
    <property type="entry name" value="Nucleic acid-binding proteins"/>
    <property type="match status" value="1"/>
</dbReference>
<dbReference type="Pfam" id="PF06580">
    <property type="entry name" value="His_kinase"/>
    <property type="match status" value="1"/>
</dbReference>
<proteinExistence type="predicted"/>
<dbReference type="PROSITE" id="PS50160">
    <property type="entry name" value="DNA_LIGASE_A3"/>
    <property type="match status" value="1"/>
</dbReference>
<dbReference type="Gene3D" id="3.30.1490.70">
    <property type="match status" value="1"/>
</dbReference>
<accession>A0A7G7MEM8</accession>
<dbReference type="CDD" id="cd07971">
    <property type="entry name" value="OBF_DNA_ligase_LigD"/>
    <property type="match status" value="1"/>
</dbReference>
<organism evidence="6 7">
    <name type="scientific">Pseudonocardia petroleophila</name>
    <dbReference type="NCBI Taxonomy" id="37331"/>
    <lineage>
        <taxon>Bacteria</taxon>
        <taxon>Bacillati</taxon>
        <taxon>Actinomycetota</taxon>
        <taxon>Actinomycetes</taxon>
        <taxon>Pseudonocardiales</taxon>
        <taxon>Pseudonocardiaceae</taxon>
        <taxon>Pseudonocardia</taxon>
    </lineage>
</organism>
<dbReference type="RefSeq" id="WP_185717994.1">
    <property type="nucleotide sequence ID" value="NZ_BAAAWI010000001.1"/>
</dbReference>
<protein>
    <recommendedName>
        <fullName evidence="1">DNA ligase (ATP)</fullName>
        <ecNumber evidence="1">6.5.1.1</ecNumber>
    </recommendedName>
</protein>
<sequence length="519" mass="55766">MTGAASDDGVPLLVPPMMPAVTSGDPPTGPDWRVEVAWTGHRCVAYVHPPGPGRDGRVRLLSGADNSMTHAYPEFSAPLLARCPPGGMVLDGTIVARGEEHAARPRLLKRRHSRYKPSEHDIAAVPVDLQIADLLFFDGHDTTGLPYRERRTLLEGLGLDGAPVWTTALFPATELGSIMRIAAAEGIDAFHARHLGARYRPGGRSKFWLRVPVQRTRQVVIGGWTPTDPHRADAIGTLLLGVPDGDRLRYVGRVGIGVEERRRLDADLRGSARDDSPFTAELPADAARHAVWVLPDLVGLVEFTGWVGGTRMRLPLWRGLADLDDLDDSQWAIPPTPAPAPDALAVAAPAAADPAPAATEPPPPPAVAPAEPEGTDVRRLEQHFVYNSLNTIAALIRTDPFRARELLFGFADLSRAADGPPESTVARELDAVRAYLQIEQARFGSRLQVEIELDDGVGSEPVATMQVLSVVREAVQKGIEPRREGGLLTVAARRVDDGCEVAITAAGETARLLFPAAAP</sequence>
<evidence type="ECO:0000256" key="3">
    <source>
        <dbReference type="ARBA" id="ARBA00034003"/>
    </source>
</evidence>
<dbReference type="InterPro" id="IPR012309">
    <property type="entry name" value="DNA_ligase_ATP-dep_C"/>
</dbReference>
<dbReference type="Proteomes" id="UP000515728">
    <property type="component" value="Chromosome"/>
</dbReference>
<dbReference type="GO" id="GO:0003910">
    <property type="term" value="F:DNA ligase (ATP) activity"/>
    <property type="evidence" value="ECO:0007669"/>
    <property type="project" value="UniProtKB-EC"/>
</dbReference>
<dbReference type="AlphaFoldDB" id="A0A7G7MEM8"/>
<evidence type="ECO:0000256" key="2">
    <source>
        <dbReference type="ARBA" id="ARBA00022598"/>
    </source>
</evidence>
<dbReference type="InterPro" id="IPR012340">
    <property type="entry name" value="NA-bd_OB-fold"/>
</dbReference>
<dbReference type="Gene3D" id="3.30.470.30">
    <property type="entry name" value="DNA ligase/mRNA capping enzyme"/>
    <property type="match status" value="1"/>
</dbReference>
<evidence type="ECO:0000256" key="1">
    <source>
        <dbReference type="ARBA" id="ARBA00012727"/>
    </source>
</evidence>
<comment type="catalytic activity">
    <reaction evidence="3">
        <text>ATP + (deoxyribonucleotide)n-3'-hydroxyl + 5'-phospho-(deoxyribonucleotide)m = (deoxyribonucleotide)n+m + AMP + diphosphate.</text>
        <dbReference type="EC" id="6.5.1.1"/>
    </reaction>
</comment>
<dbReference type="GO" id="GO:0016020">
    <property type="term" value="C:membrane"/>
    <property type="evidence" value="ECO:0007669"/>
    <property type="project" value="InterPro"/>
</dbReference>
<keyword evidence="6" id="KW-0808">Transferase</keyword>
<keyword evidence="7" id="KW-1185">Reference proteome</keyword>
<evidence type="ECO:0000256" key="4">
    <source>
        <dbReference type="SAM" id="MobiDB-lite"/>
    </source>
</evidence>
<dbReference type="EC" id="6.5.1.1" evidence="1"/>
<feature type="region of interest" description="Disordered" evidence="4">
    <location>
        <begin position="350"/>
        <end position="373"/>
    </location>
</feature>
<dbReference type="EMBL" id="CP060131">
    <property type="protein sequence ID" value="QNG51239.1"/>
    <property type="molecule type" value="Genomic_DNA"/>
</dbReference>
<dbReference type="GO" id="GO:0006310">
    <property type="term" value="P:DNA recombination"/>
    <property type="evidence" value="ECO:0007669"/>
    <property type="project" value="InterPro"/>
</dbReference>
<dbReference type="Gene3D" id="2.40.50.140">
    <property type="entry name" value="Nucleic acid-binding proteins"/>
    <property type="match status" value="1"/>
</dbReference>
<evidence type="ECO:0000313" key="7">
    <source>
        <dbReference type="Proteomes" id="UP000515728"/>
    </source>
</evidence>
<dbReference type="PANTHER" id="PTHR34220">
    <property type="entry name" value="SENSOR HISTIDINE KINASE YPDA"/>
    <property type="match status" value="1"/>
</dbReference>
<reference evidence="6 7" key="1">
    <citation type="submission" date="2020-08" db="EMBL/GenBank/DDBJ databases">
        <authorList>
            <person name="Mo P."/>
        </authorList>
    </citation>
    <scope>NUCLEOTIDE SEQUENCE [LARGE SCALE GENOMIC DNA]</scope>
    <source>
        <strain evidence="6 7">CGMCC 4.1532</strain>
    </source>
</reference>
<dbReference type="KEGG" id="ppel:H6H00_24265"/>
<feature type="domain" description="ATP-dependent DNA ligase family profile" evidence="5">
    <location>
        <begin position="120"/>
        <end position="260"/>
    </location>
</feature>
<evidence type="ECO:0000313" key="6">
    <source>
        <dbReference type="EMBL" id="QNG51239.1"/>
    </source>
</evidence>
<dbReference type="InterPro" id="IPR012310">
    <property type="entry name" value="DNA_ligase_ATP-dep_cent"/>
</dbReference>
<dbReference type="Pfam" id="PF01068">
    <property type="entry name" value="DNA_ligase_A_M"/>
    <property type="match status" value="1"/>
</dbReference>
<dbReference type="Pfam" id="PF04679">
    <property type="entry name" value="DNA_ligase_A_C"/>
    <property type="match status" value="1"/>
</dbReference>
<dbReference type="InterPro" id="IPR050640">
    <property type="entry name" value="Bact_2-comp_sensor_kinase"/>
</dbReference>
<dbReference type="SUPFAM" id="SSF56091">
    <property type="entry name" value="DNA ligase/mRNA capping enzyme, catalytic domain"/>
    <property type="match status" value="1"/>
</dbReference>
<dbReference type="GO" id="GO:0006281">
    <property type="term" value="P:DNA repair"/>
    <property type="evidence" value="ECO:0007669"/>
    <property type="project" value="InterPro"/>
</dbReference>
<dbReference type="InterPro" id="IPR010559">
    <property type="entry name" value="Sig_transdc_His_kin_internal"/>
</dbReference>
<dbReference type="GO" id="GO:0000155">
    <property type="term" value="F:phosphorelay sensor kinase activity"/>
    <property type="evidence" value="ECO:0007669"/>
    <property type="project" value="InterPro"/>
</dbReference>
<keyword evidence="2" id="KW-0436">Ligase</keyword>